<gene>
    <name evidence="1" type="ORF">TST_0139</name>
</gene>
<accession>A0A0S3QRJ4</accession>
<evidence type="ECO:0000313" key="1">
    <source>
        <dbReference type="EMBL" id="BAT70949.1"/>
    </source>
</evidence>
<sequence length="272" mass="30367">MYLLSIEALVDTIQTMVVVELIGNIARFFSQTEKIAIKRKITSNIFDEILRQEVVDFLRDADELVVASSLPYSSLTSLYYPYPSEKVKAVAPLELEKVVSNSKDCKIHVDFVDAPGGCLMLTGYLHQKTFEFVKRLEEYSPVALVVPRSVLLFNALLKSLDARVGIVVGMEIVDSVISCAVLDGQFAIFLGEFSLEGSCFAEFVNIVKKKIEAIGKAFSEISFYISADSDERQRSVLKEFNFDEVQMLSPFDKTGLLELGERAVSFLEGLDI</sequence>
<reference evidence="2" key="1">
    <citation type="journal article" date="2018" name="Science">
        <title>A primordial and reversible TCA cycle in a facultatively chemolithoautotrophic thermophile.</title>
        <authorList>
            <person name="Nunoura T."/>
            <person name="Chikaraishi Y."/>
            <person name="Izaki R."/>
            <person name="Suwa T."/>
            <person name="Sato T."/>
            <person name="Harada T."/>
            <person name="Mori K."/>
            <person name="Kato Y."/>
            <person name="Miyazaki M."/>
            <person name="Shimamura S."/>
            <person name="Yanagawa K."/>
            <person name="Shuto A."/>
            <person name="Ohkouchi N."/>
            <person name="Fujita N."/>
            <person name="Takaki Y."/>
            <person name="Atomi H."/>
            <person name="Takai K."/>
        </authorList>
    </citation>
    <scope>NUCLEOTIDE SEQUENCE [LARGE SCALE GENOMIC DNA]</scope>
    <source>
        <strain evidence="2">DSM 17441 / JCM 13301 / NBRC 103674 / ABI70S6</strain>
    </source>
</reference>
<organism evidence="1 2">
    <name type="scientific">Thermosulfidibacter takaii (strain DSM 17441 / JCM 13301 / NBRC 103674 / ABI70S6)</name>
    <dbReference type="NCBI Taxonomy" id="1298851"/>
    <lineage>
        <taxon>Bacteria</taxon>
        <taxon>Pseudomonadati</taxon>
        <taxon>Thermosulfidibacterota</taxon>
        <taxon>Thermosulfidibacteria</taxon>
        <taxon>Thermosulfidibacterales</taxon>
        <taxon>Thermosulfidibacteraceae</taxon>
    </lineage>
</organism>
<dbReference type="KEGG" id="ttk:TST_0139"/>
<name>A0A0S3QRJ4_THET7</name>
<dbReference type="Proteomes" id="UP000063234">
    <property type="component" value="Chromosome"/>
</dbReference>
<dbReference type="AlphaFoldDB" id="A0A0S3QRJ4"/>
<protein>
    <submittedName>
        <fullName evidence="1">Uncharacterized protein</fullName>
    </submittedName>
</protein>
<evidence type="ECO:0000313" key="2">
    <source>
        <dbReference type="Proteomes" id="UP000063234"/>
    </source>
</evidence>
<dbReference type="EMBL" id="AP013035">
    <property type="protein sequence ID" value="BAT70949.1"/>
    <property type="molecule type" value="Genomic_DNA"/>
</dbReference>
<dbReference type="STRING" id="1298851.TST_0139"/>
<keyword evidence="2" id="KW-1185">Reference proteome</keyword>
<proteinExistence type="predicted"/>